<evidence type="ECO:0000313" key="2">
    <source>
        <dbReference type="Proteomes" id="UP000732377"/>
    </source>
</evidence>
<dbReference type="RefSeq" id="WP_273378512.1">
    <property type="nucleotide sequence ID" value="NZ_JACSIR010000016.1"/>
</dbReference>
<dbReference type="EMBL" id="PIUK01000032">
    <property type="protein sequence ID" value="MBY6275613.1"/>
    <property type="molecule type" value="Genomic_DNA"/>
</dbReference>
<comment type="caution">
    <text evidence="1">The sequence shown here is derived from an EMBL/GenBank/DDBJ whole genome shotgun (WGS) entry which is preliminary data.</text>
</comment>
<proteinExistence type="predicted"/>
<evidence type="ECO:0000313" key="1">
    <source>
        <dbReference type="EMBL" id="MBY6275613.1"/>
    </source>
</evidence>
<reference evidence="1" key="1">
    <citation type="submission" date="2017-11" db="EMBL/GenBank/DDBJ databases">
        <title>Three new genomes from thermophilic consortium.</title>
        <authorList>
            <person name="Quaggio R."/>
            <person name="Amgarten D."/>
            <person name="Setubal J.C."/>
        </authorList>
    </citation>
    <scope>NUCLEOTIDE SEQUENCE</scope>
    <source>
        <strain evidence="1">ZCTH01-B2</strain>
    </source>
</reference>
<dbReference type="Proteomes" id="UP000732377">
    <property type="component" value="Unassembled WGS sequence"/>
</dbReference>
<name>A0A953I7B9_SYMTR</name>
<organism evidence="1 2">
    <name type="scientific">Symbiobacterium thermophilum</name>
    <dbReference type="NCBI Taxonomy" id="2734"/>
    <lineage>
        <taxon>Bacteria</taxon>
        <taxon>Bacillati</taxon>
        <taxon>Bacillota</taxon>
        <taxon>Clostridia</taxon>
        <taxon>Eubacteriales</taxon>
        <taxon>Symbiobacteriaceae</taxon>
        <taxon>Symbiobacterium</taxon>
    </lineage>
</organism>
<gene>
    <name evidence="1" type="ORF">CWE10_05225</name>
</gene>
<accession>A0A953I7B9</accession>
<protein>
    <submittedName>
        <fullName evidence="1">Uncharacterized protein</fullName>
    </submittedName>
</protein>
<dbReference type="AlphaFoldDB" id="A0A953I7B9"/>
<sequence length="115" mass="13362">MAYTLQTFIHHKVFGNHLSKCKPLTYRKEDWLHLTRGRERSVRLIIRAMLGVPSAHHGPNEHAMWCFQFPKGSLLTVHLHRGTVAEISTYEADKDELEEAVDYLLEEVAARLRQL</sequence>